<evidence type="ECO:0000259" key="6">
    <source>
        <dbReference type="Pfam" id="PF17102"/>
    </source>
</evidence>
<accession>A0A7Y9IEM1</accession>
<comment type="similarity">
    <text evidence="1">Belongs to the stealth family.</text>
</comment>
<dbReference type="Pfam" id="PF17103">
    <property type="entry name" value="Stealth_CR4"/>
    <property type="match status" value="1"/>
</dbReference>
<keyword evidence="9" id="KW-1185">Reference proteome</keyword>
<keyword evidence="3" id="KW-0270">Exopolysaccharide synthesis</keyword>
<dbReference type="GO" id="GO:0016772">
    <property type="term" value="F:transferase activity, transferring phosphorus-containing groups"/>
    <property type="evidence" value="ECO:0007669"/>
    <property type="project" value="InterPro"/>
</dbReference>
<feature type="domain" description="Stealth protein CR4 conserved region 4" evidence="7">
    <location>
        <begin position="495"/>
        <end position="538"/>
    </location>
</feature>
<evidence type="ECO:0000259" key="4">
    <source>
        <dbReference type="Pfam" id="PF11380"/>
    </source>
</evidence>
<evidence type="ECO:0000259" key="7">
    <source>
        <dbReference type="Pfam" id="PF17103"/>
    </source>
</evidence>
<evidence type="ECO:0008006" key="10">
    <source>
        <dbReference type="Google" id="ProtNLM"/>
    </source>
</evidence>
<dbReference type="InterPro" id="IPR031356">
    <property type="entry name" value="Stealth_CR4"/>
</dbReference>
<proteinExistence type="inferred from homology"/>
<dbReference type="EMBL" id="JACCBU010000001">
    <property type="protein sequence ID" value="NYE75521.1"/>
    <property type="molecule type" value="Genomic_DNA"/>
</dbReference>
<dbReference type="Proteomes" id="UP000569914">
    <property type="component" value="Unassembled WGS sequence"/>
</dbReference>
<dbReference type="RefSeq" id="WP_179758013.1">
    <property type="nucleotide sequence ID" value="NZ_JACCBU010000001.1"/>
</dbReference>
<dbReference type="InterPro" id="IPR031358">
    <property type="entry name" value="Stealth_CR1"/>
</dbReference>
<dbReference type="Pfam" id="PF11380">
    <property type="entry name" value="Stealth_CR2"/>
    <property type="match status" value="1"/>
</dbReference>
<evidence type="ECO:0000256" key="1">
    <source>
        <dbReference type="ARBA" id="ARBA00007583"/>
    </source>
</evidence>
<name>A0A7Y9IEM1_9ACTN</name>
<evidence type="ECO:0000256" key="2">
    <source>
        <dbReference type="ARBA" id="ARBA00022679"/>
    </source>
</evidence>
<dbReference type="InterPro" id="IPR031357">
    <property type="entry name" value="Stealth_CR3"/>
</dbReference>
<dbReference type="AlphaFoldDB" id="A0A7Y9IEM1"/>
<evidence type="ECO:0000313" key="9">
    <source>
        <dbReference type="Proteomes" id="UP000569914"/>
    </source>
</evidence>
<feature type="domain" description="Stealth protein CR2 conserved region 2" evidence="4">
    <location>
        <begin position="267"/>
        <end position="371"/>
    </location>
</feature>
<reference evidence="8 9" key="1">
    <citation type="submission" date="2020-07" db="EMBL/GenBank/DDBJ databases">
        <title>Sequencing the genomes of 1000 actinobacteria strains.</title>
        <authorList>
            <person name="Klenk H.-P."/>
        </authorList>
    </citation>
    <scope>NUCLEOTIDE SEQUENCE [LARGE SCALE GENOMIC DNA]</scope>
    <source>
        <strain evidence="8 9">DSM 22083</strain>
    </source>
</reference>
<dbReference type="InterPro" id="IPR021520">
    <property type="entry name" value="Stealth_CR2"/>
</dbReference>
<evidence type="ECO:0000313" key="8">
    <source>
        <dbReference type="EMBL" id="NYE75521.1"/>
    </source>
</evidence>
<dbReference type="PANTHER" id="PTHR24045:SF0">
    <property type="entry name" value="N-ACETYLGLUCOSAMINE-1-PHOSPHOTRANSFERASE SUBUNITS ALPHA_BETA"/>
    <property type="match status" value="1"/>
</dbReference>
<gene>
    <name evidence="8" type="ORF">BKA15_006850</name>
</gene>
<organism evidence="8 9">
    <name type="scientific">Microlunatus parietis</name>
    <dbReference type="NCBI Taxonomy" id="682979"/>
    <lineage>
        <taxon>Bacteria</taxon>
        <taxon>Bacillati</taxon>
        <taxon>Actinomycetota</taxon>
        <taxon>Actinomycetes</taxon>
        <taxon>Propionibacteriales</taxon>
        <taxon>Propionibacteriaceae</taxon>
        <taxon>Microlunatus</taxon>
    </lineage>
</organism>
<feature type="domain" description="Stealth protein CR3 conserved region 3" evidence="6">
    <location>
        <begin position="417"/>
        <end position="463"/>
    </location>
</feature>
<feature type="domain" description="Stealth protein CR1 conserved region 1" evidence="5">
    <location>
        <begin position="225"/>
        <end position="242"/>
    </location>
</feature>
<evidence type="ECO:0000256" key="3">
    <source>
        <dbReference type="ARBA" id="ARBA00023169"/>
    </source>
</evidence>
<comment type="caution">
    <text evidence="8">The sequence shown here is derived from an EMBL/GenBank/DDBJ whole genome shotgun (WGS) entry which is preliminary data.</text>
</comment>
<dbReference type="Pfam" id="PF17101">
    <property type="entry name" value="Stealth_CR1"/>
    <property type="match status" value="1"/>
</dbReference>
<dbReference type="InterPro" id="IPR047141">
    <property type="entry name" value="Stealth"/>
</dbReference>
<dbReference type="Pfam" id="PF17102">
    <property type="entry name" value="Stealth_CR3"/>
    <property type="match status" value="1"/>
</dbReference>
<dbReference type="PANTHER" id="PTHR24045">
    <property type="match status" value="1"/>
</dbReference>
<keyword evidence="2" id="KW-0808">Transferase</keyword>
<dbReference type="GO" id="GO:0000271">
    <property type="term" value="P:polysaccharide biosynthetic process"/>
    <property type="evidence" value="ECO:0007669"/>
    <property type="project" value="UniProtKB-KW"/>
</dbReference>
<evidence type="ECO:0000259" key="5">
    <source>
        <dbReference type="Pfam" id="PF17101"/>
    </source>
</evidence>
<protein>
    <recommendedName>
        <fullName evidence="10">Stealth protein CR4, conserved region 4</fullName>
    </recommendedName>
</protein>
<sequence>MSQLSRLLAEVRTQRVYPTAYRAVRKLHRRVMDGELFTAPRATPAEIEVVSGPRRDAFWAALLDRLAERRIPYTSGASDREWRHRLHLREQDADALLALLEQTTPDMPVLFQEGHQPHLPLTMITKIFRRRRFNRFDLWLLEQPTGAAAAKRPEGLFTVIEIDFWGSPERSFRSEPYAVAPRPNEVATSMRWRELDQVLGVTDPATRAPDLVDVDPLPDLHARDFPIDIVYTWVDDQDPAWRMIKNQHLPDGSKITVGEGRADHAERFRNRDELRYSLRSIEMFAPFVRNVYLVTMDQTPAWLNLDHPQLKVVSHSDIYADRDVLPTFNSSSIETQLHHIDGLAEHFVYFNDDVFLGRPCSWRDFFWAGGATKFFPANHAISANLIHDQAEEYLIADRNAIRLLEAEFGKTVHQGMMHTPHPARRSVLYELEEKYGEQFAACAASRFRSRQDLRPIAFFGHHYGFATGRAMPAVIGNRYLALWKPQIAAQLAGVLRTRRYQTFCINDVGVTDEREEEVDQLVGGFLESYFPTPSSFER</sequence>